<dbReference type="EMBL" id="KI913141">
    <property type="protein sequence ID" value="ETV75260.1"/>
    <property type="molecule type" value="Genomic_DNA"/>
</dbReference>
<dbReference type="AlphaFoldDB" id="W4G6F7"/>
<sequence>MRTLVVINIACTNKLTDTSATTLMHNVQSYRLRVGGVPSTRPRQRTRVVMLDALLCGSVAQLWPLRTSGGLIKQGSFASTLGVHTRWREERDIHDKGGGLCILCVISAGQNSRVD</sequence>
<proteinExistence type="predicted"/>
<evidence type="ECO:0000313" key="1">
    <source>
        <dbReference type="EMBL" id="ETV75260.1"/>
    </source>
</evidence>
<accession>W4G6F7</accession>
<gene>
    <name evidence="1" type="ORF">H257_10451</name>
</gene>
<dbReference type="GeneID" id="20812447"/>
<dbReference type="VEuPathDB" id="FungiDB:H257_10451"/>
<protein>
    <submittedName>
        <fullName evidence="1">Uncharacterized protein</fullName>
    </submittedName>
</protein>
<dbReference type="RefSeq" id="XP_009835308.1">
    <property type="nucleotide sequence ID" value="XM_009837006.1"/>
</dbReference>
<reference evidence="1" key="1">
    <citation type="submission" date="2013-12" db="EMBL/GenBank/DDBJ databases">
        <title>The Genome Sequence of Aphanomyces astaci APO3.</title>
        <authorList>
            <consortium name="The Broad Institute Genomics Platform"/>
            <person name="Russ C."/>
            <person name="Tyler B."/>
            <person name="van West P."/>
            <person name="Dieguez-Uribeondo J."/>
            <person name="Young S.K."/>
            <person name="Zeng Q."/>
            <person name="Gargeya S."/>
            <person name="Fitzgerald M."/>
            <person name="Abouelleil A."/>
            <person name="Alvarado L."/>
            <person name="Chapman S.B."/>
            <person name="Gainer-Dewar J."/>
            <person name="Goldberg J."/>
            <person name="Griggs A."/>
            <person name="Gujja S."/>
            <person name="Hansen M."/>
            <person name="Howarth C."/>
            <person name="Imamovic A."/>
            <person name="Ireland A."/>
            <person name="Larimer J."/>
            <person name="McCowan C."/>
            <person name="Murphy C."/>
            <person name="Pearson M."/>
            <person name="Poon T.W."/>
            <person name="Priest M."/>
            <person name="Roberts A."/>
            <person name="Saif S."/>
            <person name="Shea T."/>
            <person name="Sykes S."/>
            <person name="Wortman J."/>
            <person name="Nusbaum C."/>
            <person name="Birren B."/>
        </authorList>
    </citation>
    <scope>NUCLEOTIDE SEQUENCE [LARGE SCALE GENOMIC DNA]</scope>
    <source>
        <strain evidence="1">APO3</strain>
    </source>
</reference>
<name>W4G6F7_APHAT</name>
<organism evidence="1">
    <name type="scientific">Aphanomyces astaci</name>
    <name type="common">Crayfish plague agent</name>
    <dbReference type="NCBI Taxonomy" id="112090"/>
    <lineage>
        <taxon>Eukaryota</taxon>
        <taxon>Sar</taxon>
        <taxon>Stramenopiles</taxon>
        <taxon>Oomycota</taxon>
        <taxon>Saprolegniomycetes</taxon>
        <taxon>Saprolegniales</taxon>
        <taxon>Verrucalvaceae</taxon>
        <taxon>Aphanomyces</taxon>
    </lineage>
</organism>
<dbReference type="OrthoDB" id="48682at2759"/>